<evidence type="ECO:0000313" key="2">
    <source>
        <dbReference type="Proteomes" id="UP000286732"/>
    </source>
</evidence>
<gene>
    <name evidence="1" type="ORF">DSY98_03425</name>
</gene>
<reference evidence="1 2" key="1">
    <citation type="submission" date="2018-06" db="EMBL/GenBank/DDBJ databases">
        <title>Combined omics and stable isotope probing to characterize newly discovered Mariana Back-Arc vent microbial communities.</title>
        <authorList>
            <person name="Trembath-Reichert E."/>
            <person name="Huber J.A."/>
        </authorList>
    </citation>
    <scope>NUCLEOTIDE SEQUENCE [LARGE SCALE GENOMIC DNA]</scope>
    <source>
        <strain evidence="1">MAG 63_2</strain>
    </source>
</reference>
<dbReference type="EMBL" id="QNZM01000130">
    <property type="protein sequence ID" value="RTZ81018.1"/>
    <property type="molecule type" value="Genomic_DNA"/>
</dbReference>
<dbReference type="AlphaFoldDB" id="A0A432GBM0"/>
<feature type="non-terminal residue" evidence="1">
    <location>
        <position position="1"/>
    </location>
</feature>
<comment type="caution">
    <text evidence="1">The sequence shown here is derived from an EMBL/GenBank/DDBJ whole genome shotgun (WGS) entry which is preliminary data.</text>
</comment>
<accession>A0A432GBM0</accession>
<evidence type="ECO:0000313" key="1">
    <source>
        <dbReference type="EMBL" id="RTZ81018.1"/>
    </source>
</evidence>
<organism evidence="1 2">
    <name type="scientific">SAR324 cluster bacterium</name>
    <dbReference type="NCBI Taxonomy" id="2024889"/>
    <lineage>
        <taxon>Bacteria</taxon>
        <taxon>Deltaproteobacteria</taxon>
        <taxon>SAR324 cluster</taxon>
    </lineage>
</organism>
<protein>
    <submittedName>
        <fullName evidence="1">Cation transporter</fullName>
    </submittedName>
</protein>
<name>A0A432GBM0_9DELT</name>
<sequence length="53" mass="6090">HVLSLHVVISKIPDQETLVQLKNQIREQTRKMRIDHAAIEIELPSEACVLENC</sequence>
<dbReference type="Proteomes" id="UP000286732">
    <property type="component" value="Unassembled WGS sequence"/>
</dbReference>
<proteinExistence type="predicted"/>